<dbReference type="SFLD" id="SFLDG01061">
    <property type="entry name" value="methylthiotransferase"/>
    <property type="match status" value="1"/>
</dbReference>
<comment type="subunit">
    <text evidence="13">Monomer.</text>
</comment>
<feature type="domain" description="Radical SAM core" evidence="16">
    <location>
        <begin position="164"/>
        <end position="411"/>
    </location>
</feature>
<dbReference type="RefSeq" id="WP_089080440.1">
    <property type="nucleotide sequence ID" value="NZ_VFPJ01000001.1"/>
</dbReference>
<dbReference type="SFLD" id="SFLDF00413">
    <property type="entry name" value="CDK5RAP1"/>
    <property type="match status" value="1"/>
</dbReference>
<evidence type="ECO:0000259" key="14">
    <source>
        <dbReference type="PROSITE" id="PS50926"/>
    </source>
</evidence>
<evidence type="ECO:0000313" key="17">
    <source>
        <dbReference type="EMBL" id="TQM42467.1"/>
    </source>
</evidence>
<comment type="function">
    <text evidence="1 13">Catalyzes the methylthiolation of N6-(dimethylallyl)adenosine (i(6)A), leading to the formation of 2-methylthio-N6-(dimethylallyl)adenosine (ms(2)i(6)A) at position 37 in tRNAs that read codons beginning with uridine.</text>
</comment>
<dbReference type="PANTHER" id="PTHR43020:SF2">
    <property type="entry name" value="MITOCHONDRIAL TRNA METHYLTHIOTRANSFERASE CDK5RAP1"/>
    <property type="match status" value="1"/>
</dbReference>
<dbReference type="InterPro" id="IPR007197">
    <property type="entry name" value="rSAM"/>
</dbReference>
<dbReference type="GO" id="GO:0035597">
    <property type="term" value="F:tRNA-2-methylthio-N(6)-dimethylallyladenosine(37) synthase activity"/>
    <property type="evidence" value="ECO:0007669"/>
    <property type="project" value="UniProtKB-EC"/>
</dbReference>
<feature type="binding site" evidence="13">
    <location>
        <position position="185"/>
    </location>
    <ligand>
        <name>[4Fe-4S] cluster</name>
        <dbReference type="ChEBI" id="CHEBI:49883"/>
        <label>2</label>
        <note>4Fe-4S-S-AdoMet</note>
    </ligand>
</feature>
<dbReference type="GO" id="GO:0046872">
    <property type="term" value="F:metal ion binding"/>
    <property type="evidence" value="ECO:0007669"/>
    <property type="project" value="UniProtKB-KW"/>
</dbReference>
<dbReference type="NCBIfam" id="TIGR00089">
    <property type="entry name" value="MiaB/RimO family radical SAM methylthiotransferase"/>
    <property type="match status" value="1"/>
</dbReference>
<dbReference type="InterPro" id="IPR058240">
    <property type="entry name" value="rSAM_sf"/>
</dbReference>
<comment type="caution">
    <text evidence="17">The sequence shown here is derived from an EMBL/GenBank/DDBJ whole genome shotgun (WGS) entry which is preliminary data.</text>
</comment>
<dbReference type="FunFam" id="3.80.30.20:FF:000001">
    <property type="entry name" value="tRNA-2-methylthio-N(6)-dimethylallyladenosine synthase 2"/>
    <property type="match status" value="1"/>
</dbReference>
<comment type="similarity">
    <text evidence="13">Belongs to the methylthiotransferase family. MiaB subfamily.</text>
</comment>
<dbReference type="Pfam" id="PF00919">
    <property type="entry name" value="UPF0004"/>
    <property type="match status" value="1"/>
</dbReference>
<dbReference type="Gene3D" id="3.40.50.12160">
    <property type="entry name" value="Methylthiotransferase, N-terminal domain"/>
    <property type="match status" value="1"/>
</dbReference>
<dbReference type="Pfam" id="PF01938">
    <property type="entry name" value="TRAM"/>
    <property type="match status" value="1"/>
</dbReference>
<evidence type="ECO:0000256" key="5">
    <source>
        <dbReference type="ARBA" id="ARBA00022691"/>
    </source>
</evidence>
<proteinExistence type="inferred from homology"/>
<feature type="binding site" evidence="13">
    <location>
        <position position="103"/>
    </location>
    <ligand>
        <name>[4Fe-4S] cluster</name>
        <dbReference type="ChEBI" id="CHEBI:49883"/>
        <label>1</label>
    </ligand>
</feature>
<keyword evidence="5 13" id="KW-0949">S-adenosyl-L-methionine</keyword>
<keyword evidence="2 13" id="KW-0004">4Fe-4S</keyword>
<evidence type="ECO:0000256" key="3">
    <source>
        <dbReference type="ARBA" id="ARBA00022490"/>
    </source>
</evidence>
<dbReference type="PANTHER" id="PTHR43020">
    <property type="entry name" value="CDK5 REGULATORY SUBUNIT-ASSOCIATED PROTEIN 1"/>
    <property type="match status" value="1"/>
</dbReference>
<feature type="domain" description="TRAM" evidence="14">
    <location>
        <begin position="413"/>
        <end position="476"/>
    </location>
</feature>
<keyword evidence="4 13" id="KW-0808">Transferase</keyword>
<dbReference type="InterPro" id="IPR002792">
    <property type="entry name" value="TRAM_dom"/>
</dbReference>
<feature type="binding site" evidence="13">
    <location>
        <position position="182"/>
    </location>
    <ligand>
        <name>[4Fe-4S] cluster</name>
        <dbReference type="ChEBI" id="CHEBI:49883"/>
        <label>2</label>
        <note>4Fe-4S-S-AdoMet</note>
    </ligand>
</feature>
<dbReference type="SMART" id="SM00729">
    <property type="entry name" value="Elp3"/>
    <property type="match status" value="1"/>
</dbReference>
<sequence>MEKEIDEKVQGNSLIINNKEGNLKKLYIESYGCAMNFADSEIVASILLENGYNTTSELEEADLVLVNTCSIRDKAEQTIRKRLEKYNAVKRKNSQMKVGVLGCMAERLKNQFLEEEKIVDLVVGPDAYKDLPNLLKEVESGREAINVILSKEETYGDISPVRLMSNGVTAFVSITRGCDNMCTFCVVPFTRGRERSRDPQSILNEILDLQNKNYKEITLLGQNVDSYLWYGGGLKKDFVNASDMQKATAVGFDQLLEMVATTFPKLRIRFSTSNPQDMHDNVLHVIAKYDNICKHIHLPVQSGSNRILKAMNRLHTREEYIGLIRKIEQIIPNCAVTQDLIAGFPTETEADHQDTLHLMESVKYSFGYMYAYSERPGTLAGRKMEDDVPETVKLRRLQEIVDLQRIHSGFRTQEFLGQTVEVLIEKTSKKSENDWSGRNSQSIMVVFPKEKYQIGEFVNVKITHCTSGTLIGNAVGYSDMNKDNQTLRV</sequence>
<dbReference type="SUPFAM" id="SSF102114">
    <property type="entry name" value="Radical SAM enzymes"/>
    <property type="match status" value="1"/>
</dbReference>
<evidence type="ECO:0000313" key="18">
    <source>
        <dbReference type="Proteomes" id="UP000320773"/>
    </source>
</evidence>
<dbReference type="InterPro" id="IPR020612">
    <property type="entry name" value="Methylthiotransferase_CS"/>
</dbReference>
<evidence type="ECO:0000259" key="16">
    <source>
        <dbReference type="PROSITE" id="PS51918"/>
    </source>
</evidence>
<dbReference type="InterPro" id="IPR005839">
    <property type="entry name" value="Methylthiotransferase"/>
</dbReference>
<evidence type="ECO:0000256" key="7">
    <source>
        <dbReference type="ARBA" id="ARBA00023004"/>
    </source>
</evidence>
<evidence type="ECO:0000256" key="11">
    <source>
        <dbReference type="ARBA" id="ARBA00080698"/>
    </source>
</evidence>
<dbReference type="FunFam" id="3.40.50.12160:FF:000003">
    <property type="entry name" value="CDK5 regulatory subunit-associated protein 1"/>
    <property type="match status" value="1"/>
</dbReference>
<evidence type="ECO:0000259" key="15">
    <source>
        <dbReference type="PROSITE" id="PS51449"/>
    </source>
</evidence>
<evidence type="ECO:0000256" key="13">
    <source>
        <dbReference type="HAMAP-Rule" id="MF_01864"/>
    </source>
</evidence>
<keyword evidence="6 13" id="KW-0479">Metal-binding</keyword>
<evidence type="ECO:0000256" key="1">
    <source>
        <dbReference type="ARBA" id="ARBA00003234"/>
    </source>
</evidence>
<dbReference type="EMBL" id="VFPJ01000001">
    <property type="protein sequence ID" value="TQM42467.1"/>
    <property type="molecule type" value="Genomic_DNA"/>
</dbReference>
<dbReference type="EC" id="2.8.4.3" evidence="9 13"/>
<evidence type="ECO:0000256" key="2">
    <source>
        <dbReference type="ARBA" id="ARBA00022485"/>
    </source>
</evidence>
<keyword evidence="13" id="KW-0819">tRNA processing</keyword>
<dbReference type="HAMAP" id="MF_01864">
    <property type="entry name" value="tRNA_metthiotr_MiaB"/>
    <property type="match status" value="1"/>
</dbReference>
<dbReference type="InterPro" id="IPR038135">
    <property type="entry name" value="Methylthiotransferase_N_sf"/>
</dbReference>
<keyword evidence="7 13" id="KW-0408">Iron</keyword>
<dbReference type="SFLD" id="SFLDG01082">
    <property type="entry name" value="B12-binding_domain_containing"/>
    <property type="match status" value="1"/>
</dbReference>
<dbReference type="PROSITE" id="PS51918">
    <property type="entry name" value="RADICAL_SAM"/>
    <property type="match status" value="1"/>
</dbReference>
<comment type="cofactor">
    <cofactor evidence="13">
        <name>[4Fe-4S] cluster</name>
        <dbReference type="ChEBI" id="CHEBI:49883"/>
    </cofactor>
    <text evidence="13">Binds 2 [4Fe-4S] clusters. One cluster is coordinated with 3 cysteines and an exchangeable S-adenosyl-L-methionine.</text>
</comment>
<dbReference type="GO" id="GO:0005829">
    <property type="term" value="C:cytosol"/>
    <property type="evidence" value="ECO:0007669"/>
    <property type="project" value="TreeGrafter"/>
</dbReference>
<name>A0A543G8R1_9FLAO</name>
<dbReference type="SFLD" id="SFLDS00029">
    <property type="entry name" value="Radical_SAM"/>
    <property type="match status" value="1"/>
</dbReference>
<evidence type="ECO:0000256" key="10">
    <source>
        <dbReference type="ARBA" id="ARBA00068570"/>
    </source>
</evidence>
<dbReference type="InterPro" id="IPR013848">
    <property type="entry name" value="Methylthiotransferase_N"/>
</dbReference>
<dbReference type="PROSITE" id="PS01278">
    <property type="entry name" value="MTTASE_RADICAL"/>
    <property type="match status" value="1"/>
</dbReference>
<dbReference type="Pfam" id="PF04055">
    <property type="entry name" value="Radical_SAM"/>
    <property type="match status" value="1"/>
</dbReference>
<evidence type="ECO:0000256" key="8">
    <source>
        <dbReference type="ARBA" id="ARBA00023014"/>
    </source>
</evidence>
<dbReference type="Gene3D" id="3.80.30.20">
    <property type="entry name" value="tm_1862 like domain"/>
    <property type="match status" value="1"/>
</dbReference>
<protein>
    <recommendedName>
        <fullName evidence="10 13">tRNA-2-methylthio-N(6)-dimethylallyladenosine synthase</fullName>
        <ecNumber evidence="9 13">2.8.4.3</ecNumber>
    </recommendedName>
    <alternativeName>
        <fullName evidence="12 13">(Dimethylallyl)adenosine tRNA methylthiotransferase MiaB</fullName>
    </alternativeName>
    <alternativeName>
        <fullName evidence="11 13">tRNA-i(6)A37 methylthiotransferase</fullName>
    </alternativeName>
</protein>
<dbReference type="Proteomes" id="UP000320773">
    <property type="component" value="Unassembled WGS sequence"/>
</dbReference>
<dbReference type="NCBIfam" id="TIGR01574">
    <property type="entry name" value="miaB-methiolase"/>
    <property type="match status" value="1"/>
</dbReference>
<comment type="subcellular location">
    <subcellularLocation>
        <location evidence="13">Cytoplasm</location>
    </subcellularLocation>
</comment>
<reference evidence="17 18" key="1">
    <citation type="submission" date="2019-06" db="EMBL/GenBank/DDBJ databases">
        <title>Genomic Encyclopedia of Archaeal and Bacterial Type Strains, Phase II (KMG-II): from individual species to whole genera.</title>
        <authorList>
            <person name="Goeker M."/>
        </authorList>
    </citation>
    <scope>NUCLEOTIDE SEQUENCE [LARGE SCALE GENOMIC DNA]</scope>
    <source>
        <strain evidence="17 18">DSM 24789</strain>
    </source>
</reference>
<feature type="binding site" evidence="13">
    <location>
        <position position="178"/>
    </location>
    <ligand>
        <name>[4Fe-4S] cluster</name>
        <dbReference type="ChEBI" id="CHEBI:49883"/>
        <label>2</label>
        <note>4Fe-4S-S-AdoMet</note>
    </ligand>
</feature>
<keyword evidence="3 13" id="KW-0963">Cytoplasm</keyword>
<dbReference type="PROSITE" id="PS50926">
    <property type="entry name" value="TRAM"/>
    <property type="match status" value="1"/>
</dbReference>
<accession>A0A543G8R1</accession>
<evidence type="ECO:0000256" key="4">
    <source>
        <dbReference type="ARBA" id="ARBA00022679"/>
    </source>
</evidence>
<feature type="domain" description="MTTase N-terminal" evidence="15">
    <location>
        <begin position="24"/>
        <end position="140"/>
    </location>
</feature>
<evidence type="ECO:0000256" key="6">
    <source>
        <dbReference type="ARBA" id="ARBA00022723"/>
    </source>
</evidence>
<evidence type="ECO:0000256" key="9">
    <source>
        <dbReference type="ARBA" id="ARBA00033765"/>
    </source>
</evidence>
<dbReference type="SFLD" id="SFLDF00273">
    <property type="entry name" value="(dimethylallyl)adenosine_tRNA"/>
    <property type="match status" value="1"/>
</dbReference>
<feature type="binding site" evidence="13">
    <location>
        <position position="69"/>
    </location>
    <ligand>
        <name>[4Fe-4S] cluster</name>
        <dbReference type="ChEBI" id="CHEBI:49883"/>
        <label>1</label>
    </ligand>
</feature>
<dbReference type="InterPro" id="IPR023404">
    <property type="entry name" value="rSAM_horseshoe"/>
</dbReference>
<dbReference type="AlphaFoldDB" id="A0A543G8R1"/>
<evidence type="ECO:0000256" key="12">
    <source>
        <dbReference type="ARBA" id="ARBA00081141"/>
    </source>
</evidence>
<dbReference type="GO" id="GO:0051539">
    <property type="term" value="F:4 iron, 4 sulfur cluster binding"/>
    <property type="evidence" value="ECO:0007669"/>
    <property type="project" value="UniProtKB-UniRule"/>
</dbReference>
<feature type="binding site" evidence="13">
    <location>
        <position position="33"/>
    </location>
    <ligand>
        <name>[4Fe-4S] cluster</name>
        <dbReference type="ChEBI" id="CHEBI:49883"/>
        <label>1</label>
    </ligand>
</feature>
<organism evidence="17 18">
    <name type="scientific">Flavobacterium branchiophilum</name>
    <dbReference type="NCBI Taxonomy" id="55197"/>
    <lineage>
        <taxon>Bacteria</taxon>
        <taxon>Pseudomonadati</taxon>
        <taxon>Bacteroidota</taxon>
        <taxon>Flavobacteriia</taxon>
        <taxon>Flavobacteriales</taxon>
        <taxon>Flavobacteriaceae</taxon>
        <taxon>Flavobacterium</taxon>
    </lineage>
</organism>
<comment type="catalytic activity">
    <reaction evidence="13">
        <text>N(6)-dimethylallyladenosine(37) in tRNA + (sulfur carrier)-SH + AH2 + 2 S-adenosyl-L-methionine = 2-methylsulfanyl-N(6)-dimethylallyladenosine(37) in tRNA + (sulfur carrier)-H + 5'-deoxyadenosine + L-methionine + A + S-adenosyl-L-homocysteine + 2 H(+)</text>
        <dbReference type="Rhea" id="RHEA:37067"/>
        <dbReference type="Rhea" id="RHEA-COMP:10375"/>
        <dbReference type="Rhea" id="RHEA-COMP:10376"/>
        <dbReference type="Rhea" id="RHEA-COMP:14737"/>
        <dbReference type="Rhea" id="RHEA-COMP:14739"/>
        <dbReference type="ChEBI" id="CHEBI:13193"/>
        <dbReference type="ChEBI" id="CHEBI:15378"/>
        <dbReference type="ChEBI" id="CHEBI:17319"/>
        <dbReference type="ChEBI" id="CHEBI:17499"/>
        <dbReference type="ChEBI" id="CHEBI:29917"/>
        <dbReference type="ChEBI" id="CHEBI:57844"/>
        <dbReference type="ChEBI" id="CHEBI:57856"/>
        <dbReference type="ChEBI" id="CHEBI:59789"/>
        <dbReference type="ChEBI" id="CHEBI:64428"/>
        <dbReference type="ChEBI" id="CHEBI:74415"/>
        <dbReference type="ChEBI" id="CHEBI:74417"/>
        <dbReference type="EC" id="2.8.4.3"/>
    </reaction>
</comment>
<dbReference type="InterPro" id="IPR006638">
    <property type="entry name" value="Elp3/MiaA/NifB-like_rSAM"/>
</dbReference>
<dbReference type="InterPro" id="IPR006463">
    <property type="entry name" value="MiaB_methiolase"/>
</dbReference>
<dbReference type="PROSITE" id="PS51449">
    <property type="entry name" value="MTTASE_N"/>
    <property type="match status" value="1"/>
</dbReference>
<gene>
    <name evidence="13" type="primary">miaB</name>
    <name evidence="17" type="ORF">BC670_3530</name>
</gene>
<keyword evidence="8 13" id="KW-0411">Iron-sulfur</keyword>